<evidence type="ECO:0000256" key="1">
    <source>
        <dbReference type="ARBA" id="ARBA00010996"/>
    </source>
</evidence>
<keyword evidence="6" id="KW-1185">Reference proteome</keyword>
<dbReference type="Pfam" id="PF02630">
    <property type="entry name" value="SCO1-SenC"/>
    <property type="match status" value="1"/>
</dbReference>
<proteinExistence type="inferred from homology"/>
<dbReference type="InterPro" id="IPR003782">
    <property type="entry name" value="SCO1/SenC"/>
</dbReference>
<dbReference type="FunFam" id="3.40.30.10:FF:000013">
    <property type="entry name" value="Blast:Protein SCO1 homolog, mitochondrial"/>
    <property type="match status" value="1"/>
</dbReference>
<dbReference type="RefSeq" id="XP_025415506.1">
    <property type="nucleotide sequence ID" value="XM_025559721.1"/>
</dbReference>
<keyword evidence="4" id="KW-0812">Transmembrane</keyword>
<dbReference type="GO" id="GO:0046872">
    <property type="term" value="F:metal ion binding"/>
    <property type="evidence" value="ECO:0007669"/>
    <property type="project" value="UniProtKB-KW"/>
</dbReference>
<reference evidence="7" key="2">
    <citation type="submission" date="2025-04" db="UniProtKB">
        <authorList>
            <consortium name="RefSeq"/>
        </authorList>
    </citation>
    <scope>IDENTIFICATION</scope>
    <source>
        <tissue evidence="7">Whole body</tissue>
    </source>
</reference>
<feature type="binding site" evidence="2">
    <location>
        <position position="216"/>
    </location>
    <ligand>
        <name>Cu cation</name>
        <dbReference type="ChEBI" id="CHEBI:23378"/>
    </ligand>
</feature>
<keyword evidence="4" id="KW-1133">Transmembrane helix</keyword>
<evidence type="ECO:0000256" key="2">
    <source>
        <dbReference type="PIRSR" id="PIRSR603782-1"/>
    </source>
</evidence>
<feature type="binding site" evidence="2">
    <location>
        <position position="125"/>
    </location>
    <ligand>
        <name>Cu cation</name>
        <dbReference type="ChEBI" id="CHEBI:23378"/>
    </ligand>
</feature>
<dbReference type="EMBL" id="GGMS01006943">
    <property type="protein sequence ID" value="MBY76146.1"/>
    <property type="molecule type" value="Transcribed_RNA"/>
</dbReference>
<keyword evidence="3" id="KW-1015">Disulfide bond</keyword>
<dbReference type="GO" id="GO:0005739">
    <property type="term" value="C:mitochondrion"/>
    <property type="evidence" value="ECO:0007669"/>
    <property type="project" value="GOC"/>
</dbReference>
<dbReference type="PANTHER" id="PTHR12151:SF5">
    <property type="entry name" value="AT19154P"/>
    <property type="match status" value="1"/>
</dbReference>
<gene>
    <name evidence="5" type="primary">SCO1</name>
    <name evidence="7" type="synonym">LOC112687151</name>
    <name evidence="5" type="ORF">g.67261</name>
</gene>
<evidence type="ECO:0000313" key="6">
    <source>
        <dbReference type="Proteomes" id="UP000694846"/>
    </source>
</evidence>
<feature type="transmembrane region" description="Helical" evidence="4">
    <location>
        <begin position="49"/>
        <end position="71"/>
    </location>
</feature>
<feature type="binding site" evidence="2">
    <location>
        <position position="129"/>
    </location>
    <ligand>
        <name>Cu cation</name>
        <dbReference type="ChEBI" id="CHEBI:23378"/>
    </ligand>
</feature>
<dbReference type="OrthoDB" id="270009at2759"/>
<dbReference type="CDD" id="cd02968">
    <property type="entry name" value="SCO"/>
    <property type="match status" value="1"/>
</dbReference>
<dbReference type="SUPFAM" id="SSF52833">
    <property type="entry name" value="Thioredoxin-like"/>
    <property type="match status" value="1"/>
</dbReference>
<dbReference type="Proteomes" id="UP000694846">
    <property type="component" value="Unplaced"/>
</dbReference>
<evidence type="ECO:0000313" key="5">
    <source>
        <dbReference type="EMBL" id="MBY76146.1"/>
    </source>
</evidence>
<dbReference type="InterPro" id="IPR036249">
    <property type="entry name" value="Thioredoxin-like_sf"/>
</dbReference>
<dbReference type="PANTHER" id="PTHR12151">
    <property type="entry name" value="ELECTRON TRANSPORT PROTIN SCO1/SENC FAMILY MEMBER"/>
    <property type="match status" value="1"/>
</dbReference>
<evidence type="ECO:0000313" key="7">
    <source>
        <dbReference type="RefSeq" id="XP_025415506.1"/>
    </source>
</evidence>
<protein>
    <submittedName>
        <fullName evidence="5 7">Protein SCO1</fullName>
    </submittedName>
</protein>
<evidence type="ECO:0000256" key="4">
    <source>
        <dbReference type="SAM" id="Phobius"/>
    </source>
</evidence>
<evidence type="ECO:0000256" key="3">
    <source>
        <dbReference type="PIRSR" id="PIRSR603782-2"/>
    </source>
</evidence>
<keyword evidence="2" id="KW-0186">Copper</keyword>
<organism evidence="5">
    <name type="scientific">Sipha flava</name>
    <name type="common">yellow sugarcane aphid</name>
    <dbReference type="NCBI Taxonomy" id="143950"/>
    <lineage>
        <taxon>Eukaryota</taxon>
        <taxon>Metazoa</taxon>
        <taxon>Ecdysozoa</taxon>
        <taxon>Arthropoda</taxon>
        <taxon>Hexapoda</taxon>
        <taxon>Insecta</taxon>
        <taxon>Pterygota</taxon>
        <taxon>Neoptera</taxon>
        <taxon>Paraneoptera</taxon>
        <taxon>Hemiptera</taxon>
        <taxon>Sternorrhyncha</taxon>
        <taxon>Aphidomorpha</taxon>
        <taxon>Aphidoidea</taxon>
        <taxon>Aphididae</taxon>
        <taxon>Sipha</taxon>
    </lineage>
</organism>
<comment type="similarity">
    <text evidence="1">Belongs to the SCO1/2 family.</text>
</comment>
<dbReference type="AlphaFoldDB" id="A0A2S2QEJ0"/>
<reference evidence="5" key="1">
    <citation type="submission" date="2018-04" db="EMBL/GenBank/DDBJ databases">
        <title>Transcriptome assembly of Sipha flava.</title>
        <authorList>
            <person name="Scully E.D."/>
            <person name="Geib S.M."/>
            <person name="Palmer N.A."/>
            <person name="Koch K."/>
            <person name="Bradshaw J."/>
            <person name="Heng-Moss T."/>
            <person name="Sarath G."/>
        </authorList>
    </citation>
    <scope>NUCLEOTIDE SEQUENCE</scope>
</reference>
<accession>A0A2S2QEJ0</accession>
<sequence length="279" mass="32169">MSFCSRRFFLRFQINQISKLNFSNVSGGPSQRIELPKRKKIFFGKDGPITWKTFGITGVLGVGMVTYLLYLKEEQEEKQRKERKRQLGKAKIGGPFELIDGSNNIVKSEQFLGKWMLIYFGFSHCPDICPDELEKMALVIDNLEKNEINTGIQGIFITVDPDRDTPKVVEKYIKEFSPKFIGLSGTSDQIQQVCKKYRVYYSPGKKDVDNDYIVDHTIIMYLVNPEGEFIDYFGQNKTADEIVEHILLHMFKFKQEKSSMLSNTIDKITTLRGQKIVTS</sequence>
<keyword evidence="2" id="KW-0479">Metal-binding</keyword>
<feature type="disulfide bond" description="Redox-active" evidence="3">
    <location>
        <begin position="125"/>
        <end position="129"/>
    </location>
</feature>
<name>A0A2S2QEJ0_9HEMI</name>
<dbReference type="GO" id="GO:0033617">
    <property type="term" value="P:mitochondrial respiratory chain complex IV assembly"/>
    <property type="evidence" value="ECO:0007669"/>
    <property type="project" value="TreeGrafter"/>
</dbReference>
<dbReference type="Gene3D" id="3.40.30.10">
    <property type="entry name" value="Glutaredoxin"/>
    <property type="match status" value="1"/>
</dbReference>
<keyword evidence="4" id="KW-0472">Membrane</keyword>